<organism evidence="2 3">
    <name type="scientific">Heminiphilus faecis</name>
    <dbReference type="NCBI Taxonomy" id="2601703"/>
    <lineage>
        <taxon>Bacteria</taxon>
        <taxon>Pseudomonadati</taxon>
        <taxon>Bacteroidota</taxon>
        <taxon>Bacteroidia</taxon>
        <taxon>Bacteroidales</taxon>
        <taxon>Muribaculaceae</taxon>
        <taxon>Heminiphilus</taxon>
    </lineage>
</organism>
<comment type="caution">
    <text evidence="2">The sequence shown here is derived from an EMBL/GenBank/DDBJ whole genome shotgun (WGS) entry which is preliminary data.</text>
</comment>
<dbReference type="RefSeq" id="WP_121698133.1">
    <property type="nucleotide sequence ID" value="NZ_JBCLPP010000003.1"/>
</dbReference>
<dbReference type="PROSITE" id="PS51257">
    <property type="entry name" value="PROKAR_LIPOPROTEIN"/>
    <property type="match status" value="1"/>
</dbReference>
<accession>A0ABV4CSE1</accession>
<proteinExistence type="predicted"/>
<keyword evidence="1" id="KW-0732">Signal</keyword>
<keyword evidence="3" id="KW-1185">Reference proteome</keyword>
<reference evidence="2 3" key="1">
    <citation type="submission" date="2024-03" db="EMBL/GenBank/DDBJ databases">
        <title>Mouse gut bacterial collection (mGBC) of GemPharmatech.</title>
        <authorList>
            <person name="He Y."/>
            <person name="Dong L."/>
            <person name="Wu D."/>
            <person name="Gao X."/>
            <person name="Lin Z."/>
        </authorList>
    </citation>
    <scope>NUCLEOTIDE SEQUENCE [LARGE SCALE GENOMIC DNA]</scope>
    <source>
        <strain evidence="2 3">54-13</strain>
    </source>
</reference>
<evidence type="ECO:0000313" key="3">
    <source>
        <dbReference type="Proteomes" id="UP001565200"/>
    </source>
</evidence>
<dbReference type="InterPro" id="IPR032627">
    <property type="entry name" value="DUF4876"/>
</dbReference>
<dbReference type="Pfam" id="PF16215">
    <property type="entry name" value="DUF4876"/>
    <property type="match status" value="1"/>
</dbReference>
<protein>
    <submittedName>
        <fullName evidence="2">DUF4876 domain-containing protein</fullName>
    </submittedName>
</protein>
<dbReference type="EMBL" id="JBCLPP010000003">
    <property type="protein sequence ID" value="MEY8244298.1"/>
    <property type="molecule type" value="Genomic_DNA"/>
</dbReference>
<feature type="chain" id="PRO_5047458824" evidence="1">
    <location>
        <begin position="21"/>
        <end position="420"/>
    </location>
</feature>
<evidence type="ECO:0000313" key="2">
    <source>
        <dbReference type="EMBL" id="MEY8244298.1"/>
    </source>
</evidence>
<evidence type="ECO:0000256" key="1">
    <source>
        <dbReference type="SAM" id="SignalP"/>
    </source>
</evidence>
<feature type="signal peptide" evidence="1">
    <location>
        <begin position="1"/>
        <end position="20"/>
    </location>
</feature>
<name>A0ABV4CSE1_9BACT</name>
<gene>
    <name evidence="2" type="ORF">AAK873_01545</name>
</gene>
<dbReference type="Proteomes" id="UP001565200">
    <property type="component" value="Unassembled WGS sequence"/>
</dbReference>
<sequence length="420" mass="46242">MKIIKYIASAFLTLTLASCGQFNEASDSPTVDGLTIDIDLNSLIATDGRADGGITFGDMTVKMDNYIEGLHYEQNFTGSSTKIENVVPGIYTILISGHGYDADGQEFIVAGNLVNKSLIENSPIIIDVKGSVKGSLVFSEIYYCGSKPENAFSYFRDQFYEIANNTTEVQYLDGLHFAHLETIDFDKVRPVWPSEDGDKYIYVERVWKVPGNGTDYPLQPGESCVIAQFAANHKLEIYNPTSPVDCSSAEFEFNMNNVNYPDQPAEDMVHVFYDGNSTMTGMQYLTSVFGTGYVIFRIPEDEVWDPVNNMSLQAKNAANEWSGISAKVPVSYVVDAVECIRNASYVDAKNIPAVLDAGFATIEGAYLSKSITRKLDGDGHGANGAILYQDSNNTTDDFEAGVTPVLHRHSKMPAWNHTLK</sequence>